<evidence type="ECO:0000313" key="3">
    <source>
        <dbReference type="Proteomes" id="UP000193077"/>
    </source>
</evidence>
<proteinExistence type="predicted"/>
<keyword evidence="1" id="KW-0732">Signal</keyword>
<keyword evidence="3" id="KW-1185">Reference proteome</keyword>
<sequence length="145" mass="16024">MRAVWALVIWVLLAASAQAWTEPARGSQTRSDLMSAVRPLVEWQLGAPVQFVVNELRVEGDVAYGALSPQRPGGAAIDLYSTPAYRRGALSFEELDGLRFHVLYQKSGSVWVAVQWSMGATDVWWAASEYCAIWRPVTPEVCQGL</sequence>
<accession>A0A1Y5T2X9</accession>
<reference evidence="2 3" key="1">
    <citation type="submission" date="2017-03" db="EMBL/GenBank/DDBJ databases">
        <authorList>
            <person name="Afonso C.L."/>
            <person name="Miller P.J."/>
            <person name="Scott M.A."/>
            <person name="Spackman E."/>
            <person name="Goraichik I."/>
            <person name="Dimitrov K.M."/>
            <person name="Suarez D.L."/>
            <person name="Swayne D.E."/>
        </authorList>
    </citation>
    <scope>NUCLEOTIDE SEQUENCE [LARGE SCALE GENOMIC DNA]</scope>
    <source>
        <strain evidence="2 3">CECT 7639</strain>
    </source>
</reference>
<dbReference type="OrthoDB" id="5540942at2"/>
<feature type="signal peptide" evidence="1">
    <location>
        <begin position="1"/>
        <end position="19"/>
    </location>
</feature>
<dbReference type="RefSeq" id="WP_110647150.1">
    <property type="nucleotide sequence ID" value="NZ_FWFO01000002.1"/>
</dbReference>
<evidence type="ECO:0000313" key="2">
    <source>
        <dbReference type="EMBL" id="SLN54610.1"/>
    </source>
</evidence>
<gene>
    <name evidence="2" type="ORF">TRL7639_02885</name>
</gene>
<name>A0A1Y5T2X9_9RHOB</name>
<protein>
    <submittedName>
        <fullName evidence="2">Uncharacterized protein</fullName>
    </submittedName>
</protein>
<dbReference type="AlphaFoldDB" id="A0A1Y5T2X9"/>
<feature type="chain" id="PRO_5012124932" evidence="1">
    <location>
        <begin position="20"/>
        <end position="145"/>
    </location>
</feature>
<evidence type="ECO:0000256" key="1">
    <source>
        <dbReference type="SAM" id="SignalP"/>
    </source>
</evidence>
<dbReference type="EMBL" id="FWFO01000002">
    <property type="protein sequence ID" value="SLN54610.1"/>
    <property type="molecule type" value="Genomic_DNA"/>
</dbReference>
<dbReference type="Proteomes" id="UP000193077">
    <property type="component" value="Unassembled WGS sequence"/>
</dbReference>
<organism evidence="2 3">
    <name type="scientific">Falsiruegeria litorea R37</name>
    <dbReference type="NCBI Taxonomy" id="1200284"/>
    <lineage>
        <taxon>Bacteria</taxon>
        <taxon>Pseudomonadati</taxon>
        <taxon>Pseudomonadota</taxon>
        <taxon>Alphaproteobacteria</taxon>
        <taxon>Rhodobacterales</taxon>
        <taxon>Roseobacteraceae</taxon>
        <taxon>Falsiruegeria</taxon>
    </lineage>
</organism>